<comment type="caution">
    <text evidence="2">The sequence shown here is derived from an EMBL/GenBank/DDBJ whole genome shotgun (WGS) entry which is preliminary data.</text>
</comment>
<keyword evidence="3" id="KW-1185">Reference proteome</keyword>
<evidence type="ECO:0000313" key="2">
    <source>
        <dbReference type="EMBL" id="MED6129936.1"/>
    </source>
</evidence>
<sequence length="155" mass="17411">MPHELSFVSHLVNHLLHYVMNQPNNHKSPEAKRAASDILDVLGTSYTASSSSIFAASSFQGDTYLGCVGEDDTYHRLRKSLMSHRTSYMKFQTKQHMHMRGRTLEEPPPASWSNDAERKFANPSKLSTKFWAPNGRKGEPTPHASSEANCLAIHE</sequence>
<accession>A0ABU6S0K3</accession>
<gene>
    <name evidence="2" type="ORF">PIB30_112915</name>
</gene>
<name>A0ABU6S0K3_9FABA</name>
<proteinExistence type="predicted"/>
<dbReference type="Proteomes" id="UP001341840">
    <property type="component" value="Unassembled WGS sequence"/>
</dbReference>
<evidence type="ECO:0000313" key="3">
    <source>
        <dbReference type="Proteomes" id="UP001341840"/>
    </source>
</evidence>
<protein>
    <submittedName>
        <fullName evidence="2">Uncharacterized protein</fullName>
    </submittedName>
</protein>
<dbReference type="EMBL" id="JASCZI010038747">
    <property type="protein sequence ID" value="MED6129936.1"/>
    <property type="molecule type" value="Genomic_DNA"/>
</dbReference>
<feature type="region of interest" description="Disordered" evidence="1">
    <location>
        <begin position="127"/>
        <end position="147"/>
    </location>
</feature>
<reference evidence="2 3" key="1">
    <citation type="journal article" date="2023" name="Plants (Basel)">
        <title>Bridging the Gap: Combining Genomics and Transcriptomics Approaches to Understand Stylosanthes scabra, an Orphan Legume from the Brazilian Caatinga.</title>
        <authorList>
            <person name="Ferreira-Neto J.R.C."/>
            <person name="da Silva M.D."/>
            <person name="Binneck E."/>
            <person name="de Melo N.F."/>
            <person name="da Silva R.H."/>
            <person name="de Melo A.L.T.M."/>
            <person name="Pandolfi V."/>
            <person name="Bustamante F.O."/>
            <person name="Brasileiro-Vidal A.C."/>
            <person name="Benko-Iseppon A.M."/>
        </authorList>
    </citation>
    <scope>NUCLEOTIDE SEQUENCE [LARGE SCALE GENOMIC DNA]</scope>
    <source>
        <tissue evidence="2">Leaves</tissue>
    </source>
</reference>
<evidence type="ECO:0000256" key="1">
    <source>
        <dbReference type="SAM" id="MobiDB-lite"/>
    </source>
</evidence>
<organism evidence="2 3">
    <name type="scientific">Stylosanthes scabra</name>
    <dbReference type="NCBI Taxonomy" id="79078"/>
    <lineage>
        <taxon>Eukaryota</taxon>
        <taxon>Viridiplantae</taxon>
        <taxon>Streptophyta</taxon>
        <taxon>Embryophyta</taxon>
        <taxon>Tracheophyta</taxon>
        <taxon>Spermatophyta</taxon>
        <taxon>Magnoliopsida</taxon>
        <taxon>eudicotyledons</taxon>
        <taxon>Gunneridae</taxon>
        <taxon>Pentapetalae</taxon>
        <taxon>rosids</taxon>
        <taxon>fabids</taxon>
        <taxon>Fabales</taxon>
        <taxon>Fabaceae</taxon>
        <taxon>Papilionoideae</taxon>
        <taxon>50 kb inversion clade</taxon>
        <taxon>dalbergioids sensu lato</taxon>
        <taxon>Dalbergieae</taxon>
        <taxon>Pterocarpus clade</taxon>
        <taxon>Stylosanthes</taxon>
    </lineage>
</organism>